<dbReference type="PANTHER" id="PTHR34352">
    <property type="entry name" value="PROTEIN YHFA"/>
    <property type="match status" value="1"/>
</dbReference>
<proteinExistence type="predicted"/>
<dbReference type="KEGG" id="orp:MOP44_11910"/>
<dbReference type="Gene3D" id="3.30.300.20">
    <property type="match status" value="1"/>
</dbReference>
<dbReference type="Proteomes" id="UP001059380">
    <property type="component" value="Chromosome"/>
</dbReference>
<dbReference type="Pfam" id="PF02566">
    <property type="entry name" value="OsmC"/>
    <property type="match status" value="1"/>
</dbReference>
<dbReference type="PANTHER" id="PTHR34352:SF1">
    <property type="entry name" value="PROTEIN YHFA"/>
    <property type="match status" value="1"/>
</dbReference>
<dbReference type="InterPro" id="IPR015946">
    <property type="entry name" value="KH_dom-like_a/b"/>
</dbReference>
<sequence length="149" mass="16049">MTSDLSIRAVQQGAMRVTAADGVHQIQMDYPTLPGESVTGLTPLKTLLASLAACSANSVRLLLERKLGQTITCLEVHAHASRRTEHPTVLTAITLEFLLSGPSIDPKAVDRALALSEQKLCPVWNMLKTSTPITATYRIVPEPPTNLPP</sequence>
<dbReference type="AlphaFoldDB" id="A0A9J7BYV7"/>
<name>A0A9J7BYV7_9BACT</name>
<organism evidence="1 2">
    <name type="scientific">Occallatibacter riparius</name>
    <dbReference type="NCBI Taxonomy" id="1002689"/>
    <lineage>
        <taxon>Bacteria</taxon>
        <taxon>Pseudomonadati</taxon>
        <taxon>Acidobacteriota</taxon>
        <taxon>Terriglobia</taxon>
        <taxon>Terriglobales</taxon>
        <taxon>Acidobacteriaceae</taxon>
        <taxon>Occallatibacter</taxon>
    </lineage>
</organism>
<dbReference type="InterPro" id="IPR036102">
    <property type="entry name" value="OsmC/Ohrsf"/>
</dbReference>
<keyword evidence="2" id="KW-1185">Reference proteome</keyword>
<evidence type="ECO:0000313" key="1">
    <source>
        <dbReference type="EMBL" id="UWZ86622.1"/>
    </source>
</evidence>
<evidence type="ECO:0000313" key="2">
    <source>
        <dbReference type="Proteomes" id="UP001059380"/>
    </source>
</evidence>
<gene>
    <name evidence="1" type="ORF">MOP44_11910</name>
</gene>
<dbReference type="InterPro" id="IPR003718">
    <property type="entry name" value="OsmC/Ohr_fam"/>
</dbReference>
<protein>
    <submittedName>
        <fullName evidence="1">OsmC family protein</fullName>
    </submittedName>
</protein>
<dbReference type="RefSeq" id="WP_260796260.1">
    <property type="nucleotide sequence ID" value="NZ_CP093313.1"/>
</dbReference>
<reference evidence="1" key="1">
    <citation type="submission" date="2021-04" db="EMBL/GenBank/DDBJ databases">
        <title>Phylogenetic analysis of Acidobacteriaceae.</title>
        <authorList>
            <person name="Qiu L."/>
            <person name="Zhang Q."/>
        </authorList>
    </citation>
    <scope>NUCLEOTIDE SEQUENCE</scope>
    <source>
        <strain evidence="1">DSM 25168</strain>
    </source>
</reference>
<dbReference type="EMBL" id="CP093313">
    <property type="protein sequence ID" value="UWZ86622.1"/>
    <property type="molecule type" value="Genomic_DNA"/>
</dbReference>
<accession>A0A9J7BYV7</accession>
<dbReference type="SUPFAM" id="SSF82784">
    <property type="entry name" value="OsmC-like"/>
    <property type="match status" value="1"/>
</dbReference>